<sequence>MKNEDRADQGILNKFLGRNDLTMKKLSRMMYDEAFKLKMFKAWDKHQQSIGKISEKMFIELNPHYKKLLFEYLNEYQHLPAKVKLFKPRNGQKRPTVNRVGFADPLATVNKFDADP</sequence>
<organism evidence="1 2">
    <name type="scientific">Phytophthora megakarya</name>
    <dbReference type="NCBI Taxonomy" id="4795"/>
    <lineage>
        <taxon>Eukaryota</taxon>
        <taxon>Sar</taxon>
        <taxon>Stramenopiles</taxon>
        <taxon>Oomycota</taxon>
        <taxon>Peronosporomycetes</taxon>
        <taxon>Peronosporales</taxon>
        <taxon>Peronosporaceae</taxon>
        <taxon>Phytophthora</taxon>
    </lineage>
</organism>
<accession>A0A225VGI3</accession>
<dbReference type="OrthoDB" id="127914at2759"/>
<dbReference type="Proteomes" id="UP000198211">
    <property type="component" value="Unassembled WGS sequence"/>
</dbReference>
<keyword evidence="2" id="KW-1185">Reference proteome</keyword>
<comment type="caution">
    <text evidence="1">The sequence shown here is derived from an EMBL/GenBank/DDBJ whole genome shotgun (WGS) entry which is preliminary data.</text>
</comment>
<dbReference type="AlphaFoldDB" id="A0A225VGI3"/>
<evidence type="ECO:0000313" key="1">
    <source>
        <dbReference type="EMBL" id="OWZ04513.1"/>
    </source>
</evidence>
<reference evidence="2" key="1">
    <citation type="submission" date="2017-03" db="EMBL/GenBank/DDBJ databases">
        <title>Phytopthora megakarya and P. palmivora, two closely related causual agents of cacao black pod achieved similar genome size and gene model numbers by different mechanisms.</title>
        <authorList>
            <person name="Ali S."/>
            <person name="Shao J."/>
            <person name="Larry D.J."/>
            <person name="Kronmiller B."/>
            <person name="Shen D."/>
            <person name="Strem M.D."/>
            <person name="Melnick R.L."/>
            <person name="Guiltinan M.J."/>
            <person name="Tyler B.M."/>
            <person name="Meinhardt L.W."/>
            <person name="Bailey B.A."/>
        </authorList>
    </citation>
    <scope>NUCLEOTIDE SEQUENCE [LARGE SCALE GENOMIC DNA]</scope>
    <source>
        <strain evidence="2">zdho120</strain>
    </source>
</reference>
<evidence type="ECO:0000313" key="2">
    <source>
        <dbReference type="Proteomes" id="UP000198211"/>
    </source>
</evidence>
<gene>
    <name evidence="1" type="ORF">PHMEG_00023570</name>
</gene>
<name>A0A225VGI3_9STRA</name>
<proteinExistence type="predicted"/>
<protein>
    <submittedName>
        <fullName evidence="1">RxLR effector protein</fullName>
    </submittedName>
</protein>
<dbReference type="EMBL" id="NBNE01004924">
    <property type="protein sequence ID" value="OWZ04513.1"/>
    <property type="molecule type" value="Genomic_DNA"/>
</dbReference>